<feature type="domain" description="HMA" evidence="1">
    <location>
        <begin position="4"/>
        <end position="70"/>
    </location>
</feature>
<evidence type="ECO:0000313" key="2">
    <source>
        <dbReference type="EMBL" id="MBC5585508.1"/>
    </source>
</evidence>
<dbReference type="SUPFAM" id="SSF55008">
    <property type="entry name" value="HMA, heavy metal-associated domain"/>
    <property type="match status" value="1"/>
</dbReference>
<gene>
    <name evidence="2" type="ORF">H8S61_15065</name>
</gene>
<dbReference type="InterPro" id="IPR036163">
    <property type="entry name" value="HMA_dom_sf"/>
</dbReference>
<dbReference type="EMBL" id="JACOOA010000008">
    <property type="protein sequence ID" value="MBC5585508.1"/>
    <property type="molecule type" value="Genomic_DNA"/>
</dbReference>
<organism evidence="2 3">
    <name type="scientific">Eggerthella hominis</name>
    <dbReference type="NCBI Taxonomy" id="2763043"/>
    <lineage>
        <taxon>Bacteria</taxon>
        <taxon>Bacillati</taxon>
        <taxon>Actinomycetota</taxon>
        <taxon>Coriobacteriia</taxon>
        <taxon>Eggerthellales</taxon>
        <taxon>Eggerthellaceae</taxon>
        <taxon>Eggerthella</taxon>
    </lineage>
</organism>
<dbReference type="Pfam" id="PF00403">
    <property type="entry name" value="HMA"/>
    <property type="match status" value="1"/>
</dbReference>
<protein>
    <submittedName>
        <fullName evidence="2">Cation transporter</fullName>
    </submittedName>
</protein>
<evidence type="ECO:0000313" key="3">
    <source>
        <dbReference type="Proteomes" id="UP000622448"/>
    </source>
</evidence>
<accession>A0ABR7BV82</accession>
<dbReference type="Gene3D" id="3.30.70.100">
    <property type="match status" value="1"/>
</dbReference>
<dbReference type="CDD" id="cd00371">
    <property type="entry name" value="HMA"/>
    <property type="match status" value="1"/>
</dbReference>
<keyword evidence="3" id="KW-1185">Reference proteome</keyword>
<dbReference type="Proteomes" id="UP000622448">
    <property type="component" value="Unassembled WGS sequence"/>
</dbReference>
<dbReference type="InterPro" id="IPR006121">
    <property type="entry name" value="HMA_dom"/>
</dbReference>
<dbReference type="PROSITE" id="PS50846">
    <property type="entry name" value="HMA_2"/>
    <property type="match status" value="1"/>
</dbReference>
<name>A0ABR7BV82_9ACTN</name>
<proteinExistence type="predicted"/>
<sequence length="71" mass="7361">MAMVEETLRVTGMHCPKCTARVEKAVGALAGVESVVADHEADTVRLAYDGTPETLAAAKAAITAEEFAVEG</sequence>
<reference evidence="2 3" key="1">
    <citation type="submission" date="2020-08" db="EMBL/GenBank/DDBJ databases">
        <title>Genome public.</title>
        <authorList>
            <person name="Liu C."/>
            <person name="Sun Q."/>
        </authorList>
    </citation>
    <scope>NUCLEOTIDE SEQUENCE [LARGE SCALE GENOMIC DNA]</scope>
    <source>
        <strain evidence="2 3">NSJ-70</strain>
    </source>
</reference>
<evidence type="ECO:0000259" key="1">
    <source>
        <dbReference type="PROSITE" id="PS50846"/>
    </source>
</evidence>
<comment type="caution">
    <text evidence="2">The sequence shown here is derived from an EMBL/GenBank/DDBJ whole genome shotgun (WGS) entry which is preliminary data.</text>
</comment>